<dbReference type="AlphaFoldDB" id="A0A1S1YTG2"/>
<name>A0A1S1YTG2_FLAPC</name>
<dbReference type="PANTHER" id="PTHR44520:SF2">
    <property type="entry name" value="RESPONSE REGULATOR RCP1"/>
    <property type="match status" value="1"/>
</dbReference>
<feature type="domain" description="Response regulatory" evidence="2">
    <location>
        <begin position="7"/>
        <end position="133"/>
    </location>
</feature>
<accession>A0A1S1YTG2</accession>
<keyword evidence="1" id="KW-0597">Phosphoprotein</keyword>
<dbReference type="InterPro" id="IPR052893">
    <property type="entry name" value="TCS_response_regulator"/>
</dbReference>
<organism evidence="3 4">
    <name type="scientific">Flammeovirga pacifica</name>
    <dbReference type="NCBI Taxonomy" id="915059"/>
    <lineage>
        <taxon>Bacteria</taxon>
        <taxon>Pseudomonadati</taxon>
        <taxon>Bacteroidota</taxon>
        <taxon>Cytophagia</taxon>
        <taxon>Cytophagales</taxon>
        <taxon>Flammeovirgaceae</taxon>
        <taxon>Flammeovirga</taxon>
    </lineage>
</organism>
<evidence type="ECO:0000313" key="4">
    <source>
        <dbReference type="Proteomes" id="UP000179797"/>
    </source>
</evidence>
<protein>
    <recommendedName>
        <fullName evidence="2">Response regulatory domain-containing protein</fullName>
    </recommendedName>
</protein>
<dbReference type="InterPro" id="IPR011006">
    <property type="entry name" value="CheY-like_superfamily"/>
</dbReference>
<proteinExistence type="predicted"/>
<gene>
    <name evidence="3" type="ORF">NH26_22240</name>
</gene>
<dbReference type="RefSeq" id="WP_044220710.1">
    <property type="nucleotide sequence ID" value="NZ_JRYR02000002.1"/>
</dbReference>
<evidence type="ECO:0000313" key="3">
    <source>
        <dbReference type="EMBL" id="OHX64317.1"/>
    </source>
</evidence>
<comment type="caution">
    <text evidence="3">The sequence shown here is derived from an EMBL/GenBank/DDBJ whole genome shotgun (WGS) entry which is preliminary data.</text>
</comment>
<dbReference type="SUPFAM" id="SSF52172">
    <property type="entry name" value="CheY-like"/>
    <property type="match status" value="1"/>
</dbReference>
<dbReference type="InterPro" id="IPR001789">
    <property type="entry name" value="Sig_transdc_resp-reg_receiver"/>
</dbReference>
<dbReference type="PANTHER" id="PTHR44520">
    <property type="entry name" value="RESPONSE REGULATOR RCP1-RELATED"/>
    <property type="match status" value="1"/>
</dbReference>
<dbReference type="STRING" id="915059.NH26_22240"/>
<dbReference type="Pfam" id="PF00072">
    <property type="entry name" value="Response_reg"/>
    <property type="match status" value="1"/>
</dbReference>
<dbReference type="Proteomes" id="UP000179797">
    <property type="component" value="Unassembled WGS sequence"/>
</dbReference>
<dbReference type="PROSITE" id="PS50110">
    <property type="entry name" value="RESPONSE_REGULATORY"/>
    <property type="match status" value="1"/>
</dbReference>
<dbReference type="Gene3D" id="3.40.50.2300">
    <property type="match status" value="1"/>
</dbReference>
<reference evidence="3 4" key="1">
    <citation type="journal article" date="2012" name="Int. J. Syst. Evol. Microbiol.">
        <title>Flammeovirga pacifica sp. nov., isolated from deep-sea sediment.</title>
        <authorList>
            <person name="Xu H."/>
            <person name="Fu Y."/>
            <person name="Yang N."/>
            <person name="Ding Z."/>
            <person name="Lai Q."/>
            <person name="Zeng R."/>
        </authorList>
    </citation>
    <scope>NUCLEOTIDE SEQUENCE [LARGE SCALE GENOMIC DNA]</scope>
    <source>
        <strain evidence="4">DSM 24597 / LMG 26175 / WPAGA1</strain>
    </source>
</reference>
<dbReference type="GO" id="GO:0000160">
    <property type="term" value="P:phosphorelay signal transduction system"/>
    <property type="evidence" value="ECO:0007669"/>
    <property type="project" value="InterPro"/>
</dbReference>
<dbReference type="EMBL" id="JRYR02000002">
    <property type="protein sequence ID" value="OHX64317.1"/>
    <property type="molecule type" value="Genomic_DNA"/>
</dbReference>
<feature type="modified residue" description="4-aspartylphosphate" evidence="1">
    <location>
        <position position="63"/>
    </location>
</feature>
<evidence type="ECO:0000259" key="2">
    <source>
        <dbReference type="PROSITE" id="PS50110"/>
    </source>
</evidence>
<sequence length="133" mass="15478">MNKKIDCIMCIDDDEATNIYHKEIFKMMDVVDHLLIFDEAEKAIQYLLEPLDKLKVPNIILLDINMPRVNGWDFLDSFLRNGLDQKLKDTKIVVLSTSENPLDMVKLESYHCVDGFENKVLDKDKINSILAKY</sequence>
<evidence type="ECO:0000256" key="1">
    <source>
        <dbReference type="PROSITE-ProRule" id="PRU00169"/>
    </source>
</evidence>
<dbReference type="OrthoDB" id="673128at2"/>
<keyword evidence="4" id="KW-1185">Reference proteome</keyword>